<comment type="caution">
    <text evidence="1">The sequence shown here is derived from an EMBL/GenBank/DDBJ whole genome shotgun (WGS) entry which is preliminary data.</text>
</comment>
<dbReference type="EC" id="6.1.1.5" evidence="1"/>
<proteinExistence type="predicted"/>
<keyword evidence="2" id="KW-1185">Reference proteome</keyword>
<evidence type="ECO:0000313" key="2">
    <source>
        <dbReference type="Proteomes" id="UP001145114"/>
    </source>
</evidence>
<evidence type="ECO:0000313" key="1">
    <source>
        <dbReference type="EMBL" id="KAJ1674191.1"/>
    </source>
</evidence>
<gene>
    <name evidence="1" type="primary">ISM1_1</name>
    <name evidence="1" type="ORF">EV182_003778</name>
</gene>
<organism evidence="1 2">
    <name type="scientific">Spiromyces aspiralis</name>
    <dbReference type="NCBI Taxonomy" id="68401"/>
    <lineage>
        <taxon>Eukaryota</taxon>
        <taxon>Fungi</taxon>
        <taxon>Fungi incertae sedis</taxon>
        <taxon>Zoopagomycota</taxon>
        <taxon>Kickxellomycotina</taxon>
        <taxon>Kickxellomycetes</taxon>
        <taxon>Kickxellales</taxon>
        <taxon>Kickxellaceae</taxon>
        <taxon>Spiromyces</taxon>
    </lineage>
</organism>
<dbReference type="Proteomes" id="UP001145114">
    <property type="component" value="Unassembled WGS sequence"/>
</dbReference>
<dbReference type="EMBL" id="JAMZIH010006182">
    <property type="protein sequence ID" value="KAJ1674191.1"/>
    <property type="molecule type" value="Genomic_DNA"/>
</dbReference>
<keyword evidence="1" id="KW-0436">Ligase</keyword>
<feature type="non-terminal residue" evidence="1">
    <location>
        <position position="623"/>
    </location>
</feature>
<sequence>MLRFSLNRASLGYVAGSEATPDNKRNGTNKGSAYSHTLRLPKTDFPQRANAARREALFRQRCTADLYKWQLENNPGEVFVLHDGPPYANGSLHTGHFLNKTLKDFINRYQILRGKRVRYRPGWDCHGLPIELKALEVLKGREKDRLSPREVRSHARAFALRGVEEQKAEFMRWGIMGEWDSPYLTLDPAYEANQLRVFYAMFSKGLIYRKNKPVYWSPSSKTALAEAELEYNDSHVSSSVYVRVPLPSAELERLGVTEHGHRPAYVLVWTTTPWTLPANEAIAVHPDLLYHVILVEPATGEKAIYYVVGSDRLEALAERLNSGTPIRVVKTVKGRDLCGCRYWHPLRDGALMPILNAGHVTAGSGTGLVHSAPGHGKEDYELGVANSLPVFSPVDDNGCFTHEVGEERLAGKSVLGEGSAEVVRILEERGLLVALEKLVHSYPYDWRTKKPIIQRATPQWFANVQDIQRPVVEALGSTRVIPEAGRRRLQAFIMGRKEWCISRQRSWGVPIPALYEVETGEPLLSKESISHIIGVLEKNGGSDAWWELPAERFVAPQYASRRYRLGQDTMDVWFDSGASWASLNSGSDGQLRKTQADVYLEGSDQHRGWFQSSLLTSYATTGT</sequence>
<reference evidence="1" key="1">
    <citation type="submission" date="2022-06" db="EMBL/GenBank/DDBJ databases">
        <title>Phylogenomic reconstructions and comparative analyses of Kickxellomycotina fungi.</title>
        <authorList>
            <person name="Reynolds N.K."/>
            <person name="Stajich J.E."/>
            <person name="Barry K."/>
            <person name="Grigoriev I.V."/>
            <person name="Crous P."/>
            <person name="Smith M.E."/>
        </authorList>
    </citation>
    <scope>NUCLEOTIDE SEQUENCE</scope>
    <source>
        <strain evidence="1">RSA 2271</strain>
    </source>
</reference>
<protein>
    <submittedName>
        <fullName evidence="1">Isoleucine-tRNA ligase</fullName>
        <ecNumber evidence="1">6.1.1.5</ecNumber>
    </submittedName>
</protein>
<accession>A0ACC1HEZ0</accession>
<name>A0ACC1HEZ0_9FUNG</name>